<gene>
    <name evidence="2" type="ORF">EZI54_23045</name>
</gene>
<reference evidence="2 3" key="1">
    <citation type="submission" date="2019-02" db="EMBL/GenBank/DDBJ databases">
        <title>Marinobacter halodurans sp. nov., a marine bacterium isolated from sea tidal flat.</title>
        <authorList>
            <person name="Yoo Y."/>
            <person name="Lee D.W."/>
            <person name="Kim B.S."/>
            <person name="Kim J.-J."/>
        </authorList>
    </citation>
    <scope>NUCLEOTIDE SEQUENCE [LARGE SCALE GENOMIC DNA]</scope>
    <source>
        <strain evidence="2 3">YJ-S3-2</strain>
    </source>
</reference>
<organism evidence="2 3">
    <name type="scientific">Marinobacter halodurans</name>
    <dbReference type="NCBI Taxonomy" id="2528979"/>
    <lineage>
        <taxon>Bacteria</taxon>
        <taxon>Pseudomonadati</taxon>
        <taxon>Pseudomonadota</taxon>
        <taxon>Gammaproteobacteria</taxon>
        <taxon>Pseudomonadales</taxon>
        <taxon>Marinobacteraceae</taxon>
        <taxon>Marinobacter</taxon>
    </lineage>
</organism>
<feature type="transmembrane region" description="Helical" evidence="1">
    <location>
        <begin position="105"/>
        <end position="134"/>
    </location>
</feature>
<keyword evidence="3" id="KW-1185">Reference proteome</keyword>
<evidence type="ECO:0000313" key="2">
    <source>
        <dbReference type="EMBL" id="TBW46868.1"/>
    </source>
</evidence>
<proteinExistence type="predicted"/>
<feature type="transmembrane region" description="Helical" evidence="1">
    <location>
        <begin position="154"/>
        <end position="178"/>
    </location>
</feature>
<keyword evidence="1" id="KW-0812">Transmembrane</keyword>
<dbReference type="Proteomes" id="UP000313645">
    <property type="component" value="Unassembled WGS sequence"/>
</dbReference>
<name>A0ABY1ZDG8_9GAMM</name>
<dbReference type="EMBL" id="SJDL01000079">
    <property type="protein sequence ID" value="TBW46868.1"/>
    <property type="molecule type" value="Genomic_DNA"/>
</dbReference>
<dbReference type="RefSeq" id="WP_165495858.1">
    <property type="nucleotide sequence ID" value="NZ_SJDL01000079.1"/>
</dbReference>
<accession>A0ABY1ZDG8</accession>
<evidence type="ECO:0000313" key="3">
    <source>
        <dbReference type="Proteomes" id="UP000313645"/>
    </source>
</evidence>
<protein>
    <submittedName>
        <fullName evidence="2">Uncharacterized protein</fullName>
    </submittedName>
</protein>
<keyword evidence="1" id="KW-0472">Membrane</keyword>
<evidence type="ECO:0000256" key="1">
    <source>
        <dbReference type="SAM" id="Phobius"/>
    </source>
</evidence>
<sequence length="352" mass="41049">MDSVVEMPRQTTGYYADTAYRPDRIPEQPPQHEDHNQSALERFGTARLPWGNTEPVVPIIIFAKAPPKLLRRYEKYGDPLEGTGYQGQMDHECFRYAPLARRFQLINLVGIFSKFAVILLIPFTVVLLVMGLLFGPHEMDFWKSLRDDWVSFTLIYGIPVLTWLISLFLTKFFLSWFLKAGKGPLWELNRRTGMVTVWTYPPKFPFIPRGKPEVFKAPFVEFDAWVSTRGDRAGILNRLHLFHRYSKCEAAVGAVGGATSMPEPCYALWDFVQNYMDVTQPLPDIPIWEAYRHLDPVTAEHDRQTNRPERYWRDMEDDTFKACEREMHYRVHALRTLSRPNIMAEKTVYASY</sequence>
<keyword evidence="1" id="KW-1133">Transmembrane helix</keyword>
<comment type="caution">
    <text evidence="2">The sequence shown here is derived from an EMBL/GenBank/DDBJ whole genome shotgun (WGS) entry which is preliminary data.</text>
</comment>